<keyword evidence="8" id="KW-0067">ATP-binding</keyword>
<comment type="subcellular location">
    <subcellularLocation>
        <location evidence="1">Membrane</location>
        <topology evidence="1">Single-pass type I membrane protein</topology>
    </subcellularLocation>
</comment>
<dbReference type="InterPro" id="IPR000719">
    <property type="entry name" value="Prot_kinase_dom"/>
</dbReference>
<dbReference type="FunFam" id="3.80.10.10:FF:000101">
    <property type="entry name" value="LRR receptor-like serine/threonine-protein kinase ERECTA"/>
    <property type="match status" value="1"/>
</dbReference>
<dbReference type="Gene3D" id="3.80.10.10">
    <property type="entry name" value="Ribonuclease Inhibitor"/>
    <property type="match status" value="2"/>
</dbReference>
<keyword evidence="6" id="KW-0677">Repeat</keyword>
<keyword evidence="7" id="KW-0547">Nucleotide-binding</keyword>
<dbReference type="InterPro" id="IPR046959">
    <property type="entry name" value="PRK1-6/SRF4-like"/>
</dbReference>
<keyword evidence="4 13" id="KW-0812">Transmembrane</keyword>
<keyword evidence="9 13" id="KW-1133">Transmembrane helix</keyword>
<proteinExistence type="predicted"/>
<evidence type="ECO:0000256" key="6">
    <source>
        <dbReference type="ARBA" id="ARBA00022737"/>
    </source>
</evidence>
<evidence type="ECO:0000256" key="3">
    <source>
        <dbReference type="ARBA" id="ARBA00022614"/>
    </source>
</evidence>
<evidence type="ECO:0000256" key="14">
    <source>
        <dbReference type="SAM" id="SignalP"/>
    </source>
</evidence>
<feature type="chain" id="PRO_5035912390" description="Protein kinase domain-containing protein" evidence="14">
    <location>
        <begin position="33"/>
        <end position="748"/>
    </location>
</feature>
<evidence type="ECO:0000256" key="8">
    <source>
        <dbReference type="ARBA" id="ARBA00022840"/>
    </source>
</evidence>
<dbReference type="Gene3D" id="1.10.510.10">
    <property type="entry name" value="Transferase(Phosphotransferase) domain 1"/>
    <property type="match status" value="1"/>
</dbReference>
<dbReference type="OrthoDB" id="4062651at2759"/>
<evidence type="ECO:0000256" key="7">
    <source>
        <dbReference type="ARBA" id="ARBA00022741"/>
    </source>
</evidence>
<dbReference type="AlphaFoldDB" id="A0A8T2R255"/>
<dbReference type="Pfam" id="PF00560">
    <property type="entry name" value="LRR_1"/>
    <property type="match status" value="4"/>
</dbReference>
<dbReference type="GO" id="GO:0004672">
    <property type="term" value="F:protein kinase activity"/>
    <property type="evidence" value="ECO:0007669"/>
    <property type="project" value="InterPro"/>
</dbReference>
<dbReference type="FunFam" id="3.80.10.10:FF:000722">
    <property type="entry name" value="Leucine-rich repeat receptor-like protein kinase"/>
    <property type="match status" value="1"/>
</dbReference>
<dbReference type="Proteomes" id="UP000825935">
    <property type="component" value="Chromosome 30"/>
</dbReference>
<evidence type="ECO:0000256" key="2">
    <source>
        <dbReference type="ARBA" id="ARBA00022553"/>
    </source>
</evidence>
<dbReference type="GO" id="GO:0016020">
    <property type="term" value="C:membrane"/>
    <property type="evidence" value="ECO:0007669"/>
    <property type="project" value="UniProtKB-SubCell"/>
</dbReference>
<dbReference type="InterPro" id="IPR003591">
    <property type="entry name" value="Leu-rich_rpt_typical-subtyp"/>
</dbReference>
<evidence type="ECO:0000256" key="9">
    <source>
        <dbReference type="ARBA" id="ARBA00022989"/>
    </source>
</evidence>
<evidence type="ECO:0000256" key="4">
    <source>
        <dbReference type="ARBA" id="ARBA00022692"/>
    </source>
</evidence>
<dbReference type="InterPro" id="IPR032675">
    <property type="entry name" value="LRR_dom_sf"/>
</dbReference>
<dbReference type="InterPro" id="IPR013210">
    <property type="entry name" value="LRR_N_plant-typ"/>
</dbReference>
<dbReference type="InterPro" id="IPR025875">
    <property type="entry name" value="Leu-rich_rpt_4"/>
</dbReference>
<feature type="signal peptide" evidence="14">
    <location>
        <begin position="1"/>
        <end position="32"/>
    </location>
</feature>
<dbReference type="SUPFAM" id="SSF56112">
    <property type="entry name" value="Protein kinase-like (PK-like)"/>
    <property type="match status" value="1"/>
</dbReference>
<name>A0A8T2R255_CERRI</name>
<dbReference type="OMA" id="WANDEKL"/>
<dbReference type="Pfam" id="PF12799">
    <property type="entry name" value="LRR_4"/>
    <property type="match status" value="1"/>
</dbReference>
<dbReference type="InterPro" id="IPR001245">
    <property type="entry name" value="Ser-Thr/Tyr_kinase_cat_dom"/>
</dbReference>
<accession>A0A8T2R255</accession>
<dbReference type="Gene3D" id="3.30.200.20">
    <property type="entry name" value="Phosphorylase Kinase, domain 1"/>
    <property type="match status" value="1"/>
</dbReference>
<sequence length="748" mass="79933">MLDPGGPTALHQQCAFLAIVLQCALLMSKVLSLSADGAALMMFRDAVTGDPQNALKDWTASDDSPCAWSGITCAPLTSLGNTSGKVVGVELIGKTLSGTISSSLGALSSLQYLKLQGNSFNGSLPVELFNATSLQTLLLGGNRITGALPPQIGKLINLRVLDISSNQLIGPIPASLTKCTSLQSLVLARNLLSGSLPLGFGMSLTSLEQLDLSTNSLSGSIPEDFGKLSALQGTLNLSFNKLSGSIPLSLGSLPYTVSLDLSHNNLSGRIPQDGSLAEQGPGPFLYNPGLCGFPLTIVCPVTPFLSPLPSLPSEASTPLTPMTRLNSSAVLPRPRLSAGSIVAIVVGDAAAVSLIACLIVYVYWKTKDCRKRDFFTGCSRKDIRMHAAKIRCFQTQSAQESEGSPAISDKEREQGELIALDKDFSFDIDELLRASAYVLGKSGLGIVYKVIMGNGMPIVVRRIGEGSSQKRKDFEAEVHAIGKLRHPNLVRMLAYYWANDEKLLIYEFISHGSLASALHWPHPQKSSRALTWEERLRIARGVARGLAYLHECSPRKYIHGEITTTKILLDGGMHPFIADFGLSRLAMFANVDDVAGNQMPMSQAYGAAPDWSGPQTGTSTMWIKSMYRAPEARAQPATTRPTQKWDVYGYGVVVMELICGRVRALQMAAGGVDVVEWMRRAATAAEAGEDEGGLEGVVDPAIRGAARMEAMAALLNLAVACTNPSPEQRPKMRAVADSLDKLVLCTAS</sequence>
<dbReference type="GO" id="GO:0005524">
    <property type="term" value="F:ATP binding"/>
    <property type="evidence" value="ECO:0007669"/>
    <property type="project" value="UniProtKB-KW"/>
</dbReference>
<dbReference type="SUPFAM" id="SSF52058">
    <property type="entry name" value="L domain-like"/>
    <property type="match status" value="1"/>
</dbReference>
<reference evidence="16" key="1">
    <citation type="submission" date="2021-08" db="EMBL/GenBank/DDBJ databases">
        <title>WGS assembly of Ceratopteris richardii.</title>
        <authorList>
            <person name="Marchant D.B."/>
            <person name="Chen G."/>
            <person name="Jenkins J."/>
            <person name="Shu S."/>
            <person name="Leebens-Mack J."/>
            <person name="Grimwood J."/>
            <person name="Schmutz J."/>
            <person name="Soltis P."/>
            <person name="Soltis D."/>
            <person name="Chen Z.-H."/>
        </authorList>
    </citation>
    <scope>NUCLEOTIDE SEQUENCE</scope>
    <source>
        <strain evidence="16">Whitten #5841</strain>
        <tissue evidence="16">Leaf</tissue>
    </source>
</reference>
<evidence type="ECO:0000256" key="12">
    <source>
        <dbReference type="ARBA" id="ARBA00023180"/>
    </source>
</evidence>
<gene>
    <name evidence="16" type="ORF">KP509_30G012600</name>
</gene>
<dbReference type="InterPro" id="IPR011009">
    <property type="entry name" value="Kinase-like_dom_sf"/>
</dbReference>
<dbReference type="PROSITE" id="PS50011">
    <property type="entry name" value="PROTEIN_KINASE_DOM"/>
    <property type="match status" value="1"/>
</dbReference>
<keyword evidence="17" id="KW-1185">Reference proteome</keyword>
<keyword evidence="12" id="KW-0325">Glycoprotein</keyword>
<dbReference type="PANTHER" id="PTHR48007">
    <property type="entry name" value="LEUCINE-RICH REPEAT RECEPTOR-LIKE PROTEIN KINASE PXC1"/>
    <property type="match status" value="1"/>
</dbReference>
<keyword evidence="2" id="KW-0597">Phosphoprotein</keyword>
<keyword evidence="11" id="KW-0675">Receptor</keyword>
<evidence type="ECO:0000256" key="1">
    <source>
        <dbReference type="ARBA" id="ARBA00004479"/>
    </source>
</evidence>
<dbReference type="PANTHER" id="PTHR48007:SF9">
    <property type="entry name" value="PROTEIN KINASE DOMAIN-CONTAINING PROTEIN"/>
    <property type="match status" value="1"/>
</dbReference>
<evidence type="ECO:0000256" key="11">
    <source>
        <dbReference type="ARBA" id="ARBA00023170"/>
    </source>
</evidence>
<evidence type="ECO:0000313" key="16">
    <source>
        <dbReference type="EMBL" id="KAH7289643.1"/>
    </source>
</evidence>
<feature type="transmembrane region" description="Helical" evidence="13">
    <location>
        <begin position="341"/>
        <end position="364"/>
    </location>
</feature>
<evidence type="ECO:0000256" key="5">
    <source>
        <dbReference type="ARBA" id="ARBA00022729"/>
    </source>
</evidence>
<protein>
    <recommendedName>
        <fullName evidence="15">Protein kinase domain-containing protein</fullName>
    </recommendedName>
</protein>
<evidence type="ECO:0000259" key="15">
    <source>
        <dbReference type="PROSITE" id="PS50011"/>
    </source>
</evidence>
<keyword evidence="3" id="KW-0433">Leucine-rich repeat</keyword>
<keyword evidence="5 14" id="KW-0732">Signal</keyword>
<feature type="domain" description="Protein kinase" evidence="15">
    <location>
        <begin position="433"/>
        <end position="743"/>
    </location>
</feature>
<keyword evidence="10 13" id="KW-0472">Membrane</keyword>
<evidence type="ECO:0000313" key="17">
    <source>
        <dbReference type="Proteomes" id="UP000825935"/>
    </source>
</evidence>
<dbReference type="Pfam" id="PF07714">
    <property type="entry name" value="PK_Tyr_Ser-Thr"/>
    <property type="match status" value="1"/>
</dbReference>
<evidence type="ECO:0000256" key="10">
    <source>
        <dbReference type="ARBA" id="ARBA00023136"/>
    </source>
</evidence>
<evidence type="ECO:0000256" key="13">
    <source>
        <dbReference type="SAM" id="Phobius"/>
    </source>
</evidence>
<comment type="caution">
    <text evidence="16">The sequence shown here is derived from an EMBL/GenBank/DDBJ whole genome shotgun (WGS) entry which is preliminary data.</text>
</comment>
<dbReference type="InterPro" id="IPR001611">
    <property type="entry name" value="Leu-rich_rpt"/>
</dbReference>
<dbReference type="SMART" id="SM00369">
    <property type="entry name" value="LRR_TYP"/>
    <property type="match status" value="3"/>
</dbReference>
<dbReference type="Pfam" id="PF08263">
    <property type="entry name" value="LRRNT_2"/>
    <property type="match status" value="1"/>
</dbReference>
<dbReference type="EMBL" id="CM035435">
    <property type="protein sequence ID" value="KAH7289643.1"/>
    <property type="molecule type" value="Genomic_DNA"/>
</dbReference>
<organism evidence="16 17">
    <name type="scientific">Ceratopteris richardii</name>
    <name type="common">Triangle waterfern</name>
    <dbReference type="NCBI Taxonomy" id="49495"/>
    <lineage>
        <taxon>Eukaryota</taxon>
        <taxon>Viridiplantae</taxon>
        <taxon>Streptophyta</taxon>
        <taxon>Embryophyta</taxon>
        <taxon>Tracheophyta</taxon>
        <taxon>Polypodiopsida</taxon>
        <taxon>Polypodiidae</taxon>
        <taxon>Polypodiales</taxon>
        <taxon>Pteridineae</taxon>
        <taxon>Pteridaceae</taxon>
        <taxon>Parkerioideae</taxon>
        <taxon>Ceratopteris</taxon>
    </lineage>
</organism>